<reference evidence="1 3" key="1">
    <citation type="submission" date="2017-02" db="EMBL/GenBank/DDBJ databases">
        <authorList>
            <person name="Varghese N."/>
            <person name="Submissions S."/>
        </authorList>
    </citation>
    <scope>NUCLEOTIDE SEQUENCE [LARGE SCALE GENOMIC DNA]</scope>
    <source>
        <strain evidence="1 3">DSM 16775</strain>
    </source>
</reference>
<evidence type="ECO:0000313" key="1">
    <source>
        <dbReference type="EMBL" id="SKB78557.1"/>
    </source>
</evidence>
<dbReference type="EMBL" id="FUZE01000008">
    <property type="protein sequence ID" value="SKB78557.1"/>
    <property type="molecule type" value="Genomic_DNA"/>
</dbReference>
<evidence type="ECO:0000313" key="4">
    <source>
        <dbReference type="Proteomes" id="UP000251937"/>
    </source>
</evidence>
<keyword evidence="3" id="KW-1185">Reference proteome</keyword>
<protein>
    <recommendedName>
        <fullName evidence="5">Bacteriocin</fullName>
    </recommendedName>
</protein>
<evidence type="ECO:0008006" key="5">
    <source>
        <dbReference type="Google" id="ProtNLM"/>
    </source>
</evidence>
<reference evidence="2 4" key="2">
    <citation type="submission" date="2018-06" db="EMBL/GenBank/DDBJ databases">
        <authorList>
            <consortium name="Pathogen Informatics"/>
            <person name="Doyle S."/>
        </authorList>
    </citation>
    <scope>NUCLEOTIDE SEQUENCE [LARGE SCALE GENOMIC DNA]</scope>
    <source>
        <strain evidence="2 4">NCTC11212</strain>
    </source>
</reference>
<accession>A0AAX2IH52</accession>
<sequence length="52" mass="5688">MKNLKKLARNEMKDIFGAGPIIIGCSTSCCPTDGKPRCPRIYCPAVVCPQYV</sequence>
<comment type="caution">
    <text evidence="2">The sequence shown here is derived from an EMBL/GenBank/DDBJ whole genome shotgun (WGS) entry which is preliminary data.</text>
</comment>
<dbReference type="AlphaFoldDB" id="A0AAX2IH52"/>
<dbReference type="EMBL" id="UAVR01000004">
    <property type="protein sequence ID" value="SQA87726.1"/>
    <property type="molecule type" value="Genomic_DNA"/>
</dbReference>
<evidence type="ECO:0000313" key="2">
    <source>
        <dbReference type="EMBL" id="SQA87726.1"/>
    </source>
</evidence>
<proteinExistence type="predicted"/>
<dbReference type="Proteomes" id="UP000251937">
    <property type="component" value="Unassembled WGS sequence"/>
</dbReference>
<dbReference type="InterPro" id="IPR058074">
    <property type="entry name" value="Bacteriocin-like"/>
</dbReference>
<dbReference type="NCBIfam" id="NF047798">
    <property type="entry name" value="leader_Chryseo"/>
    <property type="match status" value="1"/>
</dbReference>
<evidence type="ECO:0000313" key="3">
    <source>
        <dbReference type="Proteomes" id="UP000190669"/>
    </source>
</evidence>
<gene>
    <name evidence="2" type="ORF">NCTC11212_00597</name>
    <name evidence="1" type="ORF">SAMN05421800_108147</name>
</gene>
<dbReference type="Proteomes" id="UP000190669">
    <property type="component" value="Unassembled WGS sequence"/>
</dbReference>
<organism evidence="2 4">
    <name type="scientific">Chryseobacterium balustinum</name>
    <dbReference type="NCBI Taxonomy" id="246"/>
    <lineage>
        <taxon>Bacteria</taxon>
        <taxon>Pseudomonadati</taxon>
        <taxon>Bacteroidota</taxon>
        <taxon>Flavobacteriia</taxon>
        <taxon>Flavobacteriales</taxon>
        <taxon>Weeksellaceae</taxon>
        <taxon>Chryseobacterium group</taxon>
        <taxon>Chryseobacterium</taxon>
    </lineage>
</organism>
<name>A0AAX2IH52_9FLAO</name>
<dbReference type="PROSITE" id="PS51257">
    <property type="entry name" value="PROKAR_LIPOPROTEIN"/>
    <property type="match status" value="1"/>
</dbReference>
<dbReference type="RefSeq" id="WP_164463402.1">
    <property type="nucleotide sequence ID" value="NZ_CP033934.1"/>
</dbReference>